<dbReference type="PANTHER" id="PTHR11069:SF23">
    <property type="entry name" value="LYSOSOMAL ACID GLUCOSYLCERAMIDASE"/>
    <property type="match status" value="1"/>
</dbReference>
<dbReference type="GO" id="GO:0016020">
    <property type="term" value="C:membrane"/>
    <property type="evidence" value="ECO:0007669"/>
    <property type="project" value="GOC"/>
</dbReference>
<dbReference type="SUPFAM" id="SSF51445">
    <property type="entry name" value="(Trans)glycosidases"/>
    <property type="match status" value="1"/>
</dbReference>
<accession>A0A8S3PT59</accession>
<dbReference type="Gene3D" id="3.20.20.80">
    <property type="entry name" value="Glycosidases"/>
    <property type="match status" value="1"/>
</dbReference>
<dbReference type="InterPro" id="IPR017853">
    <property type="entry name" value="GH"/>
</dbReference>
<evidence type="ECO:0000313" key="8">
    <source>
        <dbReference type="EMBL" id="CAG2187029.1"/>
    </source>
</evidence>
<protein>
    <recommendedName>
        <fullName evidence="3 6">Glucosylceramidase</fullName>
        <ecNumber evidence="3 6">3.2.1.45</ecNumber>
    </recommendedName>
</protein>
<dbReference type="GO" id="GO:0004348">
    <property type="term" value="F:glucosylceramidase activity"/>
    <property type="evidence" value="ECO:0007669"/>
    <property type="project" value="UniProtKB-EC"/>
</dbReference>
<dbReference type="PANTHER" id="PTHR11069">
    <property type="entry name" value="GLUCOSYLCERAMIDASE"/>
    <property type="match status" value="1"/>
</dbReference>
<evidence type="ECO:0000256" key="5">
    <source>
        <dbReference type="ARBA" id="ARBA00022801"/>
    </source>
</evidence>
<dbReference type="Pfam" id="PF02055">
    <property type="entry name" value="Glyco_hydro_30"/>
    <property type="match status" value="1"/>
</dbReference>
<sequence length="195" mass="22150">MVDLCNRIIFDLFFCDVESYDQEPTTNTGHFSFLFVTFVDSFLFSTLDRAKVQVLLTTGDQSKKLSQEADLYPLHDNNNLPQININKNQRYQTMEGFGAGLSNSAASVIYHSPKRHEIMRQLFSPTDGIGVSYIRITMGGSDFQAVPPYTYNDIPNGQTDFQMNHFSIQKDREFFIPIIKEALSLNPSMKIVATP</sequence>
<gene>
    <name evidence="8" type="ORF">MEDL_2529</name>
</gene>
<evidence type="ECO:0000256" key="1">
    <source>
        <dbReference type="ARBA" id="ARBA00001013"/>
    </source>
</evidence>
<keyword evidence="9" id="KW-1185">Reference proteome</keyword>
<keyword evidence="4" id="KW-0732">Signal</keyword>
<feature type="domain" description="Glycosyl hydrolase family 30 TIM-barrel" evidence="7">
    <location>
        <begin position="95"/>
        <end position="195"/>
    </location>
</feature>
<dbReference type="GO" id="GO:0006680">
    <property type="term" value="P:glucosylceramide catabolic process"/>
    <property type="evidence" value="ECO:0007669"/>
    <property type="project" value="TreeGrafter"/>
</dbReference>
<dbReference type="EC" id="3.2.1.45" evidence="3 6"/>
<comment type="caution">
    <text evidence="8">The sequence shown here is derived from an EMBL/GenBank/DDBJ whole genome shotgun (WGS) entry which is preliminary data.</text>
</comment>
<keyword evidence="5 6" id="KW-0378">Hydrolase</keyword>
<evidence type="ECO:0000313" key="9">
    <source>
        <dbReference type="Proteomes" id="UP000683360"/>
    </source>
</evidence>
<dbReference type="PRINTS" id="PR00843">
    <property type="entry name" value="GLHYDRLASE30"/>
</dbReference>
<comment type="catalytic activity">
    <reaction evidence="1">
        <text>a beta-D-glucosyl-(1&lt;-&gt;1')-N-acylsphing-4-enine + H2O = an N-acylsphing-4-enine + D-glucose</text>
        <dbReference type="Rhea" id="RHEA:13269"/>
        <dbReference type="ChEBI" id="CHEBI:4167"/>
        <dbReference type="ChEBI" id="CHEBI:15377"/>
        <dbReference type="ChEBI" id="CHEBI:22801"/>
        <dbReference type="ChEBI" id="CHEBI:52639"/>
        <dbReference type="EC" id="3.2.1.45"/>
    </reaction>
    <physiologicalReaction direction="left-to-right" evidence="1">
        <dbReference type="Rhea" id="RHEA:13270"/>
    </physiologicalReaction>
</comment>
<keyword evidence="6 8" id="KW-0326">Glycosidase</keyword>
<dbReference type="AlphaFoldDB" id="A0A8S3PT59"/>
<evidence type="ECO:0000256" key="3">
    <source>
        <dbReference type="ARBA" id="ARBA00012658"/>
    </source>
</evidence>
<reference evidence="8" key="1">
    <citation type="submission" date="2021-03" db="EMBL/GenBank/DDBJ databases">
        <authorList>
            <person name="Bekaert M."/>
        </authorList>
    </citation>
    <scope>NUCLEOTIDE SEQUENCE</scope>
</reference>
<keyword evidence="6" id="KW-0443">Lipid metabolism</keyword>
<evidence type="ECO:0000256" key="6">
    <source>
        <dbReference type="RuleBase" id="RU361188"/>
    </source>
</evidence>
<comment type="similarity">
    <text evidence="2 6">Belongs to the glycosyl hydrolase 30 family.</text>
</comment>
<dbReference type="EMBL" id="CAJPWZ010000152">
    <property type="protein sequence ID" value="CAG2187029.1"/>
    <property type="molecule type" value="Genomic_DNA"/>
</dbReference>
<proteinExistence type="inferred from homology"/>
<evidence type="ECO:0000259" key="7">
    <source>
        <dbReference type="Pfam" id="PF02055"/>
    </source>
</evidence>
<organism evidence="8 9">
    <name type="scientific">Mytilus edulis</name>
    <name type="common">Blue mussel</name>
    <dbReference type="NCBI Taxonomy" id="6550"/>
    <lineage>
        <taxon>Eukaryota</taxon>
        <taxon>Metazoa</taxon>
        <taxon>Spiralia</taxon>
        <taxon>Lophotrochozoa</taxon>
        <taxon>Mollusca</taxon>
        <taxon>Bivalvia</taxon>
        <taxon>Autobranchia</taxon>
        <taxon>Pteriomorphia</taxon>
        <taxon>Mytilida</taxon>
        <taxon>Mytiloidea</taxon>
        <taxon>Mytilidae</taxon>
        <taxon>Mytilinae</taxon>
        <taxon>Mytilus</taxon>
    </lineage>
</organism>
<name>A0A8S3PT59_MYTED</name>
<dbReference type="InterPro" id="IPR001139">
    <property type="entry name" value="Glyco_hydro_30"/>
</dbReference>
<dbReference type="Proteomes" id="UP000683360">
    <property type="component" value="Unassembled WGS sequence"/>
</dbReference>
<dbReference type="InterPro" id="IPR033453">
    <property type="entry name" value="Glyco_hydro_30_TIM-barrel"/>
</dbReference>
<dbReference type="OrthoDB" id="2160638at2759"/>
<keyword evidence="6" id="KW-0746">Sphingolipid metabolism</keyword>
<evidence type="ECO:0000256" key="4">
    <source>
        <dbReference type="ARBA" id="ARBA00022729"/>
    </source>
</evidence>
<evidence type="ECO:0000256" key="2">
    <source>
        <dbReference type="ARBA" id="ARBA00005382"/>
    </source>
</evidence>